<dbReference type="Proteomes" id="UP001227192">
    <property type="component" value="Unassembled WGS sequence"/>
</dbReference>
<dbReference type="EMBL" id="LACB01000456">
    <property type="protein sequence ID" value="KAJ9483196.1"/>
    <property type="molecule type" value="Genomic_DNA"/>
</dbReference>
<evidence type="ECO:0000256" key="1">
    <source>
        <dbReference type="SAM" id="MobiDB-lite"/>
    </source>
</evidence>
<evidence type="ECO:0000313" key="2">
    <source>
        <dbReference type="EMBL" id="KAJ9483196.1"/>
    </source>
</evidence>
<sequence length="73" mass="8311">MDTRPQQPLIEKGLASGYISTDHPLDLQITTLRRSRSRSHTSLSNATPTRKERICDAGGSEWWPRETIAIRLH</sequence>
<reference evidence="2" key="2">
    <citation type="journal article" date="2016" name="Fungal Biol.">
        <title>Ochratoxin A production by Penicillium thymicola.</title>
        <authorList>
            <person name="Nguyen H.D.T."/>
            <person name="McMullin D.R."/>
            <person name="Ponomareva E."/>
            <person name="Riley R."/>
            <person name="Pomraning K.R."/>
            <person name="Baker S.E."/>
            <person name="Seifert K.A."/>
        </authorList>
    </citation>
    <scope>NUCLEOTIDE SEQUENCE</scope>
    <source>
        <strain evidence="2">DAOM 180753</strain>
    </source>
</reference>
<comment type="caution">
    <text evidence="2">The sequence shown here is derived from an EMBL/GenBank/DDBJ whole genome shotgun (WGS) entry which is preliminary data.</text>
</comment>
<keyword evidence="3" id="KW-1185">Reference proteome</keyword>
<protein>
    <submittedName>
        <fullName evidence="2">Uncharacterized protein</fullName>
    </submittedName>
</protein>
<name>A0AAI9T9E0_PENTH</name>
<feature type="region of interest" description="Disordered" evidence="1">
    <location>
        <begin position="33"/>
        <end position="52"/>
    </location>
</feature>
<evidence type="ECO:0000313" key="3">
    <source>
        <dbReference type="Proteomes" id="UP001227192"/>
    </source>
</evidence>
<reference evidence="2" key="1">
    <citation type="submission" date="2015-06" db="EMBL/GenBank/DDBJ databases">
        <authorList>
            <person name="Nguyen H."/>
        </authorList>
    </citation>
    <scope>NUCLEOTIDE SEQUENCE</scope>
    <source>
        <strain evidence="2">DAOM 180753</strain>
    </source>
</reference>
<accession>A0AAI9T9E0</accession>
<gene>
    <name evidence="2" type="ORF">VN97_g10212</name>
</gene>
<proteinExistence type="predicted"/>
<organism evidence="2 3">
    <name type="scientific">Penicillium thymicola</name>
    <dbReference type="NCBI Taxonomy" id="293382"/>
    <lineage>
        <taxon>Eukaryota</taxon>
        <taxon>Fungi</taxon>
        <taxon>Dikarya</taxon>
        <taxon>Ascomycota</taxon>
        <taxon>Pezizomycotina</taxon>
        <taxon>Eurotiomycetes</taxon>
        <taxon>Eurotiomycetidae</taxon>
        <taxon>Eurotiales</taxon>
        <taxon>Aspergillaceae</taxon>
        <taxon>Penicillium</taxon>
    </lineage>
</organism>
<dbReference type="AlphaFoldDB" id="A0AAI9T9E0"/>